<feature type="region of interest" description="Disordered" evidence="7">
    <location>
        <begin position="174"/>
        <end position="213"/>
    </location>
</feature>
<dbReference type="GO" id="GO:0003677">
    <property type="term" value="F:DNA binding"/>
    <property type="evidence" value="ECO:0007669"/>
    <property type="project" value="UniProtKB-UniRule"/>
</dbReference>
<name>A0A913ZZW7_PATMI</name>
<dbReference type="Pfam" id="PF13359">
    <property type="entry name" value="DDE_Tnp_4"/>
    <property type="match status" value="1"/>
</dbReference>
<dbReference type="PANTHER" id="PTHR23080:SF144">
    <property type="entry name" value="SPINDLE AND KINETOCHORE ASSOCIATED COMPLEX SUBUNIT 3"/>
    <property type="match status" value="1"/>
</dbReference>
<evidence type="ECO:0000256" key="4">
    <source>
        <dbReference type="ARBA" id="ARBA00022833"/>
    </source>
</evidence>
<evidence type="ECO:0000256" key="3">
    <source>
        <dbReference type="ARBA" id="ARBA00022771"/>
    </source>
</evidence>
<keyword evidence="3 6" id="KW-0863">Zinc-finger</keyword>
<protein>
    <recommendedName>
        <fullName evidence="8">THAP-type domain-containing protein</fullName>
    </recommendedName>
</protein>
<reference evidence="9" key="1">
    <citation type="submission" date="2022-11" db="UniProtKB">
        <authorList>
            <consortium name="EnsemblMetazoa"/>
        </authorList>
    </citation>
    <scope>IDENTIFICATION</scope>
</reference>
<dbReference type="AlphaFoldDB" id="A0A913ZZW7"/>
<dbReference type="Pfam" id="PF05485">
    <property type="entry name" value="THAP"/>
    <property type="match status" value="1"/>
</dbReference>
<dbReference type="PROSITE" id="PS50950">
    <property type="entry name" value="ZF_THAP"/>
    <property type="match status" value="1"/>
</dbReference>
<organism evidence="9 10">
    <name type="scientific">Patiria miniata</name>
    <name type="common">Bat star</name>
    <name type="synonym">Asterina miniata</name>
    <dbReference type="NCBI Taxonomy" id="46514"/>
    <lineage>
        <taxon>Eukaryota</taxon>
        <taxon>Metazoa</taxon>
        <taxon>Echinodermata</taxon>
        <taxon>Eleutherozoa</taxon>
        <taxon>Asterozoa</taxon>
        <taxon>Asteroidea</taxon>
        <taxon>Valvatacea</taxon>
        <taxon>Valvatida</taxon>
        <taxon>Asterinidae</taxon>
        <taxon>Patiria</taxon>
    </lineage>
</organism>
<dbReference type="EnsemblMetazoa" id="XM_038201066.1">
    <property type="protein sequence ID" value="XP_038056994.1"/>
    <property type="gene ID" value="LOC119728722"/>
</dbReference>
<evidence type="ECO:0000313" key="10">
    <source>
        <dbReference type="Proteomes" id="UP000887568"/>
    </source>
</evidence>
<evidence type="ECO:0000256" key="6">
    <source>
        <dbReference type="PROSITE-ProRule" id="PRU00309"/>
    </source>
</evidence>
<dbReference type="OMA" id="TNICESP"/>
<sequence length="545" mass="60878">MVTTCAVKGCRNRADPAVKRGFFLFPKIRTRECRRTEEFSRRRRETWIARLDRKDWTPSQQSRVCSDHFVQGKPAGLFDTNNPDWAPSLKLAGESAQKRKASPTAACVRSSRSCKRERRRMTAAESLLGLSRDIPEPANDAEAKADPETSGDLAAEMEAVKVPNGIISPLEQTEERPVCDSTVKVEETERPTSESVTSTTSPMPSEQDPSTVQCANTSPTCFKHECQNLERKNIKRKGLMKEDVTSEDSFKDNDSKVTYYTGLPSFKILMVVFNFVKLYIHETGLVGLNKFQMLILTLIRLRLNQSLEDLGHRFHVSQATASQVFLRIIHTLYISLQGFVVWPDREELRKTMPVTFRQQFGCKLAVVVDCFEMSIERPSDLLARAQTWSRHKHHNTVKYLIATAPQGSILFISSAWGGRASDKYVTTNSGLLDKLLPGDLVLASRGFEIAENAGLMCAEVNIPCSTEGKPNPMIHEIEITIAPVRMHAERIIGLTSCARSKFAILSSTIPVTLLHSDTGDKPVIDKIVSVCCALTNICESPVPFN</sequence>
<feature type="domain" description="THAP-type" evidence="8">
    <location>
        <begin position="1"/>
        <end position="90"/>
    </location>
</feature>
<comment type="cofactor">
    <cofactor evidence="1">
        <name>a divalent metal cation</name>
        <dbReference type="ChEBI" id="CHEBI:60240"/>
    </cofactor>
</comment>
<proteinExistence type="predicted"/>
<dbReference type="SMART" id="SM00980">
    <property type="entry name" value="THAP"/>
    <property type="match status" value="1"/>
</dbReference>
<keyword evidence="2" id="KW-0479">Metal-binding</keyword>
<evidence type="ECO:0000256" key="5">
    <source>
        <dbReference type="ARBA" id="ARBA00023125"/>
    </source>
</evidence>
<feature type="compositionally biased region" description="Basic and acidic residues" evidence="7">
    <location>
        <begin position="174"/>
        <end position="192"/>
    </location>
</feature>
<keyword evidence="4" id="KW-0862">Zinc</keyword>
<evidence type="ECO:0000259" key="8">
    <source>
        <dbReference type="PROSITE" id="PS50950"/>
    </source>
</evidence>
<dbReference type="RefSeq" id="XP_038056994.1">
    <property type="nucleotide sequence ID" value="XM_038201066.1"/>
</dbReference>
<dbReference type="SUPFAM" id="SSF57716">
    <property type="entry name" value="Glucocorticoid receptor-like (DNA-binding domain)"/>
    <property type="match status" value="1"/>
</dbReference>
<keyword evidence="10" id="KW-1185">Reference proteome</keyword>
<keyword evidence="5 6" id="KW-0238">DNA-binding</keyword>
<evidence type="ECO:0000256" key="2">
    <source>
        <dbReference type="ARBA" id="ARBA00022723"/>
    </source>
</evidence>
<dbReference type="PANTHER" id="PTHR23080">
    <property type="entry name" value="THAP DOMAIN PROTEIN"/>
    <property type="match status" value="1"/>
</dbReference>
<dbReference type="OrthoDB" id="7331812at2759"/>
<evidence type="ECO:0000256" key="7">
    <source>
        <dbReference type="SAM" id="MobiDB-lite"/>
    </source>
</evidence>
<dbReference type="InterPro" id="IPR027805">
    <property type="entry name" value="Transposase_HTH_dom"/>
</dbReference>
<dbReference type="GO" id="GO:0008270">
    <property type="term" value="F:zinc ion binding"/>
    <property type="evidence" value="ECO:0007669"/>
    <property type="project" value="UniProtKB-KW"/>
</dbReference>
<evidence type="ECO:0000313" key="9">
    <source>
        <dbReference type="EnsemblMetazoa" id="XP_038056994.1"/>
    </source>
</evidence>
<feature type="compositionally biased region" description="Low complexity" evidence="7">
    <location>
        <begin position="193"/>
        <end position="206"/>
    </location>
</feature>
<dbReference type="Pfam" id="PF13613">
    <property type="entry name" value="HTH_Tnp_4"/>
    <property type="match status" value="1"/>
</dbReference>
<dbReference type="InterPro" id="IPR027806">
    <property type="entry name" value="HARBI1_dom"/>
</dbReference>
<dbReference type="InterPro" id="IPR006612">
    <property type="entry name" value="THAP_Znf"/>
</dbReference>
<dbReference type="Proteomes" id="UP000887568">
    <property type="component" value="Unplaced"/>
</dbReference>
<accession>A0A913ZZW7</accession>
<dbReference type="GeneID" id="119728722"/>
<evidence type="ECO:0000256" key="1">
    <source>
        <dbReference type="ARBA" id="ARBA00001968"/>
    </source>
</evidence>